<dbReference type="RefSeq" id="WP_337706928.1">
    <property type="nucleotide sequence ID" value="NZ_JBBEGM010000019.1"/>
</dbReference>
<dbReference type="PANTHER" id="PTHR46438">
    <property type="entry name" value="ALPHA/BETA-HYDROLASES SUPERFAMILY PROTEIN"/>
    <property type="match status" value="1"/>
</dbReference>
<dbReference type="GO" id="GO:0016787">
    <property type="term" value="F:hydrolase activity"/>
    <property type="evidence" value="ECO:0007669"/>
    <property type="project" value="UniProtKB-KW"/>
</dbReference>
<protein>
    <submittedName>
        <fullName evidence="2">Alpha/beta hydrolase</fullName>
    </submittedName>
</protein>
<keyword evidence="3" id="KW-1185">Reference proteome</keyword>
<dbReference type="PANTHER" id="PTHR46438:SF2">
    <property type="entry name" value="ALPHA_BETA-HYDROLASES SUPERFAMILY PROTEIN"/>
    <property type="match status" value="1"/>
</dbReference>
<feature type="domain" description="AB hydrolase-1" evidence="1">
    <location>
        <begin position="48"/>
        <end position="317"/>
    </location>
</feature>
<dbReference type="Gene3D" id="3.40.50.1820">
    <property type="entry name" value="alpha/beta hydrolase"/>
    <property type="match status" value="1"/>
</dbReference>
<name>A0ABU8MDY9_9PSEU</name>
<proteinExistence type="predicted"/>
<dbReference type="SUPFAM" id="SSF53474">
    <property type="entry name" value="alpha/beta-Hydrolases"/>
    <property type="match status" value="1"/>
</dbReference>
<evidence type="ECO:0000313" key="2">
    <source>
        <dbReference type="EMBL" id="MEJ2865555.1"/>
    </source>
</evidence>
<gene>
    <name evidence="2" type="ORF">WCD58_30660</name>
</gene>
<dbReference type="InterPro" id="IPR029058">
    <property type="entry name" value="AB_hydrolase_fold"/>
</dbReference>
<organism evidence="2 3">
    <name type="scientific">Actinomycetospora flava</name>
    <dbReference type="NCBI Taxonomy" id="3129232"/>
    <lineage>
        <taxon>Bacteria</taxon>
        <taxon>Bacillati</taxon>
        <taxon>Actinomycetota</taxon>
        <taxon>Actinomycetes</taxon>
        <taxon>Pseudonocardiales</taxon>
        <taxon>Pseudonocardiaceae</taxon>
        <taxon>Actinomycetospora</taxon>
    </lineage>
</organism>
<dbReference type="Pfam" id="PF12697">
    <property type="entry name" value="Abhydrolase_6"/>
    <property type="match status" value="1"/>
</dbReference>
<comment type="caution">
    <text evidence="2">The sequence shown here is derived from an EMBL/GenBank/DDBJ whole genome shotgun (WGS) entry which is preliminary data.</text>
</comment>
<sequence length="332" mass="36553">MTGYLTSYSEAADRRDTFVAHSYGEHLVDLGEIRMNYATAGDPASPALLLIPGQSESWWGYEPAMPLLAEHFHVHAVDLRGQGRSTWTPGRYTIDNFGNDLVRFIDLVIDRPTLVSGMSSGGVLSAWLSAFAKPGQIRAAVWEDPPIFASQTTPAIGPGIRQAIGPVFTAWNTWLGDQWTVGDLEGLMRAMPTALPPEILRELGSMIPPPAPDAYPPPGQNLREYDPEWGRAFVSGAATASCDHEALLRRVRVPVLFTHHFRTVDARTGRLVGASTDDQARRACELVAEAGQRIEYRSFPEAPHSMHEHEPKQYVEAVLDFVATLDRQEAPS</sequence>
<keyword evidence="2" id="KW-0378">Hydrolase</keyword>
<evidence type="ECO:0000313" key="3">
    <source>
        <dbReference type="Proteomes" id="UP001369736"/>
    </source>
</evidence>
<dbReference type="EMBL" id="JBBEGM010000019">
    <property type="protein sequence ID" value="MEJ2865555.1"/>
    <property type="molecule type" value="Genomic_DNA"/>
</dbReference>
<evidence type="ECO:0000259" key="1">
    <source>
        <dbReference type="Pfam" id="PF12697"/>
    </source>
</evidence>
<accession>A0ABU8MDY9</accession>
<dbReference type="Proteomes" id="UP001369736">
    <property type="component" value="Unassembled WGS sequence"/>
</dbReference>
<reference evidence="2 3" key="1">
    <citation type="submission" date="2024-03" db="EMBL/GenBank/DDBJ databases">
        <title>Actinomycetospora sp. OC33-EN07, a novel actinomycete isolated from wild orchid (Aerides multiflora).</title>
        <authorList>
            <person name="Suriyachadkun C."/>
        </authorList>
    </citation>
    <scope>NUCLEOTIDE SEQUENCE [LARGE SCALE GENOMIC DNA]</scope>
    <source>
        <strain evidence="2 3">OC33-EN07</strain>
    </source>
</reference>
<dbReference type="InterPro" id="IPR000073">
    <property type="entry name" value="AB_hydrolase_1"/>
</dbReference>